<dbReference type="Pfam" id="PF00791">
    <property type="entry name" value="ZU5"/>
    <property type="match status" value="1"/>
</dbReference>
<feature type="repeat" description="ANK" evidence="3">
    <location>
        <begin position="160"/>
        <end position="192"/>
    </location>
</feature>
<proteinExistence type="predicted"/>
<dbReference type="Pfam" id="PF12796">
    <property type="entry name" value="Ank_2"/>
    <property type="match status" value="2"/>
</dbReference>
<protein>
    <recommendedName>
        <fullName evidence="4">ZU5 domain-containing protein</fullName>
    </recommendedName>
</protein>
<dbReference type="InterPro" id="IPR036770">
    <property type="entry name" value="Ankyrin_rpt-contain_sf"/>
</dbReference>
<dbReference type="Gene3D" id="1.25.40.20">
    <property type="entry name" value="Ankyrin repeat-containing domain"/>
    <property type="match status" value="3"/>
</dbReference>
<dbReference type="SUPFAM" id="SSF48403">
    <property type="entry name" value="Ankyrin repeat"/>
    <property type="match status" value="1"/>
</dbReference>
<gene>
    <name evidence="5" type="ORF">BaRGS_00036981</name>
</gene>
<dbReference type="AlphaFoldDB" id="A0ABD0JB72"/>
<evidence type="ECO:0000256" key="2">
    <source>
        <dbReference type="ARBA" id="ARBA00023043"/>
    </source>
</evidence>
<reference evidence="5 6" key="1">
    <citation type="journal article" date="2023" name="Sci. Data">
        <title>Genome assembly of the Korean intertidal mud-creeper Batillaria attramentaria.</title>
        <authorList>
            <person name="Patra A.K."/>
            <person name="Ho P.T."/>
            <person name="Jun S."/>
            <person name="Lee S.J."/>
            <person name="Kim Y."/>
            <person name="Won Y.J."/>
        </authorList>
    </citation>
    <scope>NUCLEOTIDE SEQUENCE [LARGE SCALE GENOMIC DNA]</scope>
    <source>
        <strain evidence="5">Wonlab-2016</strain>
    </source>
</reference>
<keyword evidence="2 3" id="KW-0040">ANK repeat</keyword>
<sequence>MFAFFLGLDPLIKACLHGNVDEVRRLVVNKGGYPNERYRGGQTALHCACSRGNAEIVKILLDHGVDPKAIDNDGQTALHRACSQSNAEIVKSLLNHGADPKAIDSNGQTALHLACSCSWAKAEIVKVLLDHGVDPKARDSNGKTAIQTESGCDLNAVNERGNTALHEACTFCHSDIVQALLDGGADMSIKNKDHKTPLELAQKYHYTDIEIMLCVASNCGEQDLQSKFIFSDSCQFTGEFSCSEGKLQGDSDVILVVPENAIQHPDKVTIAGAVCVDLNTVHDTLRLDQDEVIVSPVVEYVTDREDFAFQKPVQVYLPHFLPRSFSPHDVSVCLFHKGKNGNISKEEIARVADEDDVENAKYNGSGGTFRVLETDTILVFMPHFTGVFSKIKRLLLGPPALHLRLYGKHIQRYTRCVDLDLLLSDKRLTIRDFRKVMISRLF</sequence>
<evidence type="ECO:0000256" key="3">
    <source>
        <dbReference type="PROSITE-ProRule" id="PRU00023"/>
    </source>
</evidence>
<keyword evidence="6" id="KW-1185">Reference proteome</keyword>
<name>A0ABD0JB72_9CAEN</name>
<feature type="repeat" description="ANK" evidence="3">
    <location>
        <begin position="106"/>
        <end position="140"/>
    </location>
</feature>
<dbReference type="PRINTS" id="PR01415">
    <property type="entry name" value="ANKYRIN"/>
</dbReference>
<dbReference type="InterPro" id="IPR000906">
    <property type="entry name" value="ZU5_dom"/>
</dbReference>
<accession>A0ABD0JB72</accession>
<dbReference type="Proteomes" id="UP001519460">
    <property type="component" value="Unassembled WGS sequence"/>
</dbReference>
<dbReference type="InterPro" id="IPR002110">
    <property type="entry name" value="Ankyrin_rpt"/>
</dbReference>
<dbReference type="PROSITE" id="PS50088">
    <property type="entry name" value="ANK_REPEAT"/>
    <property type="match status" value="4"/>
</dbReference>
<dbReference type="Pfam" id="PF00023">
    <property type="entry name" value="Ank"/>
    <property type="match status" value="1"/>
</dbReference>
<dbReference type="Gene3D" id="2.60.220.30">
    <property type="match status" value="1"/>
</dbReference>
<feature type="repeat" description="ANK" evidence="3">
    <location>
        <begin position="73"/>
        <end position="105"/>
    </location>
</feature>
<keyword evidence="1" id="KW-0677">Repeat</keyword>
<dbReference type="SMART" id="SM00248">
    <property type="entry name" value="ANK"/>
    <property type="match status" value="5"/>
</dbReference>
<feature type="repeat" description="ANK" evidence="3">
    <location>
        <begin position="40"/>
        <end position="72"/>
    </location>
</feature>
<evidence type="ECO:0000313" key="6">
    <source>
        <dbReference type="Proteomes" id="UP001519460"/>
    </source>
</evidence>
<comment type="caution">
    <text evidence="5">The sequence shown here is derived from an EMBL/GenBank/DDBJ whole genome shotgun (WGS) entry which is preliminary data.</text>
</comment>
<dbReference type="EMBL" id="JACVVK020000539">
    <property type="protein sequence ID" value="KAK7467793.1"/>
    <property type="molecule type" value="Genomic_DNA"/>
</dbReference>
<evidence type="ECO:0000313" key="5">
    <source>
        <dbReference type="EMBL" id="KAK7467793.1"/>
    </source>
</evidence>
<organism evidence="5 6">
    <name type="scientific">Batillaria attramentaria</name>
    <dbReference type="NCBI Taxonomy" id="370345"/>
    <lineage>
        <taxon>Eukaryota</taxon>
        <taxon>Metazoa</taxon>
        <taxon>Spiralia</taxon>
        <taxon>Lophotrochozoa</taxon>
        <taxon>Mollusca</taxon>
        <taxon>Gastropoda</taxon>
        <taxon>Caenogastropoda</taxon>
        <taxon>Sorbeoconcha</taxon>
        <taxon>Cerithioidea</taxon>
        <taxon>Batillariidae</taxon>
        <taxon>Batillaria</taxon>
    </lineage>
</organism>
<dbReference type="PANTHER" id="PTHR24171">
    <property type="entry name" value="ANKYRIN REPEAT DOMAIN-CONTAINING PROTEIN 39-RELATED"/>
    <property type="match status" value="1"/>
</dbReference>
<evidence type="ECO:0000259" key="4">
    <source>
        <dbReference type="Pfam" id="PF00791"/>
    </source>
</evidence>
<dbReference type="PROSITE" id="PS50297">
    <property type="entry name" value="ANK_REP_REGION"/>
    <property type="match status" value="4"/>
</dbReference>
<evidence type="ECO:0000256" key="1">
    <source>
        <dbReference type="ARBA" id="ARBA00022737"/>
    </source>
</evidence>
<feature type="domain" description="ZU5" evidence="4">
    <location>
        <begin position="240"/>
        <end position="336"/>
    </location>
</feature>